<dbReference type="Gene3D" id="1.20.1250.20">
    <property type="entry name" value="MFS general substrate transporter like domains"/>
    <property type="match status" value="1"/>
</dbReference>
<dbReference type="InterPro" id="IPR010658">
    <property type="entry name" value="Nodulin-like"/>
</dbReference>
<dbReference type="InterPro" id="IPR036259">
    <property type="entry name" value="MFS_trans_sf"/>
</dbReference>
<dbReference type="Pfam" id="PF06813">
    <property type="entry name" value="Nodulin-like"/>
    <property type="match status" value="1"/>
</dbReference>
<feature type="transmembrane region" description="Helical" evidence="5">
    <location>
        <begin position="16"/>
        <end position="36"/>
    </location>
</feature>
<proteinExistence type="predicted"/>
<evidence type="ECO:0000259" key="6">
    <source>
        <dbReference type="Pfam" id="PF06813"/>
    </source>
</evidence>
<dbReference type="PROSITE" id="PS51257">
    <property type="entry name" value="PROKAR_LIPOPROTEIN"/>
    <property type="match status" value="1"/>
</dbReference>
<organism evidence="8 9">
    <name type="scientific">Ficus carica</name>
    <name type="common">Common fig</name>
    <dbReference type="NCBI Taxonomy" id="3494"/>
    <lineage>
        <taxon>Eukaryota</taxon>
        <taxon>Viridiplantae</taxon>
        <taxon>Streptophyta</taxon>
        <taxon>Embryophyta</taxon>
        <taxon>Tracheophyta</taxon>
        <taxon>Spermatophyta</taxon>
        <taxon>Magnoliopsida</taxon>
        <taxon>eudicotyledons</taxon>
        <taxon>Gunneridae</taxon>
        <taxon>Pentapetalae</taxon>
        <taxon>rosids</taxon>
        <taxon>fabids</taxon>
        <taxon>Rosales</taxon>
        <taxon>Moraceae</taxon>
        <taxon>Ficeae</taxon>
        <taxon>Ficus</taxon>
    </lineage>
</organism>
<feature type="transmembrane region" description="Helical" evidence="5">
    <location>
        <begin position="355"/>
        <end position="376"/>
    </location>
</feature>
<feature type="transmembrane region" description="Helical" evidence="5">
    <location>
        <begin position="487"/>
        <end position="511"/>
    </location>
</feature>
<dbReference type="Proteomes" id="UP001187192">
    <property type="component" value="Unassembled WGS sequence"/>
</dbReference>
<feature type="domain" description="NFD4 C-terminal" evidence="7">
    <location>
        <begin position="356"/>
        <end position="512"/>
    </location>
</feature>
<protein>
    <recommendedName>
        <fullName evidence="10">Nodulin-like domain-containing protein</fullName>
    </recommendedName>
</protein>
<evidence type="ECO:0000313" key="8">
    <source>
        <dbReference type="EMBL" id="GMN56618.1"/>
    </source>
</evidence>
<evidence type="ECO:0000256" key="2">
    <source>
        <dbReference type="ARBA" id="ARBA00022692"/>
    </source>
</evidence>
<dbReference type="InterPro" id="IPR056555">
    <property type="entry name" value="NFD4_C"/>
</dbReference>
<keyword evidence="2 5" id="KW-0812">Transmembrane</keyword>
<dbReference type="EMBL" id="BTGU01000064">
    <property type="protein sequence ID" value="GMN56618.1"/>
    <property type="molecule type" value="Genomic_DNA"/>
</dbReference>
<evidence type="ECO:0000259" key="7">
    <source>
        <dbReference type="Pfam" id="PF23262"/>
    </source>
</evidence>
<dbReference type="PANTHER" id="PTHR21576">
    <property type="entry name" value="UNCHARACTERIZED NODULIN-LIKE PROTEIN"/>
    <property type="match status" value="1"/>
</dbReference>
<feature type="transmembrane region" description="Helical" evidence="5">
    <location>
        <begin position="149"/>
        <end position="168"/>
    </location>
</feature>
<accession>A0AA88DEG2</accession>
<feature type="domain" description="Nodulin-like" evidence="6">
    <location>
        <begin position="15"/>
        <end position="262"/>
    </location>
</feature>
<feature type="transmembrane region" description="Helical" evidence="5">
    <location>
        <begin position="174"/>
        <end position="199"/>
    </location>
</feature>
<feature type="transmembrane region" description="Helical" evidence="5">
    <location>
        <begin position="80"/>
        <end position="101"/>
    </location>
</feature>
<dbReference type="PANTHER" id="PTHR21576:SF44">
    <property type="entry name" value="MAJOR FACILITATOR SUPERFAMILY PROTEIN"/>
    <property type="match status" value="1"/>
</dbReference>
<dbReference type="SUPFAM" id="SSF103473">
    <property type="entry name" value="MFS general substrate transporter"/>
    <property type="match status" value="2"/>
</dbReference>
<comment type="caution">
    <text evidence="8">The sequence shown here is derived from an EMBL/GenBank/DDBJ whole genome shotgun (WGS) entry which is preliminary data.</text>
</comment>
<dbReference type="AlphaFoldDB" id="A0AA88DEG2"/>
<feature type="transmembrane region" description="Helical" evidence="5">
    <location>
        <begin position="428"/>
        <end position="447"/>
    </location>
</feature>
<reference evidence="8" key="1">
    <citation type="submission" date="2023-07" db="EMBL/GenBank/DDBJ databases">
        <title>draft genome sequence of fig (Ficus carica).</title>
        <authorList>
            <person name="Takahashi T."/>
            <person name="Nishimura K."/>
        </authorList>
    </citation>
    <scope>NUCLEOTIDE SEQUENCE</scope>
</reference>
<evidence type="ECO:0000256" key="5">
    <source>
        <dbReference type="SAM" id="Phobius"/>
    </source>
</evidence>
<sequence length="586" mass="63433">MVDFKERLKGLTSNRWLVFVSSMWIMGCAGIGYLFGSISPVIKSTMGYNQRQLAILGVAKDLGDSVGFVPGTLSEVLPSWVLLLIGVIQNFVGYGLLWLIVTQRLPAMPLWVLCLCIYVGTNGETFFNTATLTSCVQNFPKSRGPVVGILKGFAGLSGAILTQVYAMFNSPNEASLIFMIAVGPSMVVIALMFIVRPVGGHRQARPSDGSSFLFTYCVCLVLAAYLLGVLILEDVLDLDQTLITVLAGILIVLVLLPIVVPITLVFFLEPKSSAEERLLPEPPIQEEGVPRQESGLFSELEDEKTPEVDTLPASERQKKIAHLQAKLVQAAADGAIRVKSRKGPRRGENFTLTQALIKADFLLIFLSLVLASGSGVTIIDNLGQITESLGYSDSSIFVSMISIWNFLGRVGGGYFSEIIVKDFAYPRLVALSIVQVIMAIGLLYYALGWPGQIYVVTVLIGLGYGAHWAIVPASASELFGLKSFGALYNFLTLASPAGSLIFSEVIASGIYDHYAEQQAAEQQHLLMSVVTKPLRDDDSLSCVGSICYSLTCGILSGLCIIAAGLSFIVVYRTRRVYAQLYGNSRS</sequence>
<feature type="transmembrane region" description="Helical" evidence="5">
    <location>
        <begin position="243"/>
        <end position="268"/>
    </location>
</feature>
<dbReference type="GO" id="GO:0016020">
    <property type="term" value="C:membrane"/>
    <property type="evidence" value="ECO:0007669"/>
    <property type="project" value="UniProtKB-SubCell"/>
</dbReference>
<keyword evidence="9" id="KW-1185">Reference proteome</keyword>
<feature type="transmembrane region" description="Helical" evidence="5">
    <location>
        <begin position="548"/>
        <end position="571"/>
    </location>
</feature>
<dbReference type="Pfam" id="PF23262">
    <property type="entry name" value="NFD4_C"/>
    <property type="match status" value="1"/>
</dbReference>
<evidence type="ECO:0000313" key="9">
    <source>
        <dbReference type="Proteomes" id="UP001187192"/>
    </source>
</evidence>
<comment type="subcellular location">
    <subcellularLocation>
        <location evidence="1">Membrane</location>
        <topology evidence="1">Multi-pass membrane protein</topology>
    </subcellularLocation>
</comment>
<feature type="transmembrane region" description="Helical" evidence="5">
    <location>
        <begin position="211"/>
        <end position="231"/>
    </location>
</feature>
<keyword evidence="4 5" id="KW-0472">Membrane</keyword>
<evidence type="ECO:0000256" key="3">
    <source>
        <dbReference type="ARBA" id="ARBA00022989"/>
    </source>
</evidence>
<gene>
    <name evidence="8" type="ORF">TIFTF001_025736</name>
</gene>
<evidence type="ECO:0008006" key="10">
    <source>
        <dbReference type="Google" id="ProtNLM"/>
    </source>
</evidence>
<evidence type="ECO:0000256" key="1">
    <source>
        <dbReference type="ARBA" id="ARBA00004141"/>
    </source>
</evidence>
<keyword evidence="3 5" id="KW-1133">Transmembrane helix</keyword>
<dbReference type="CDD" id="cd17354">
    <property type="entry name" value="MFS_Mch1p_like"/>
    <property type="match status" value="1"/>
</dbReference>
<feature type="transmembrane region" description="Helical" evidence="5">
    <location>
        <begin position="396"/>
        <end position="416"/>
    </location>
</feature>
<evidence type="ECO:0000256" key="4">
    <source>
        <dbReference type="ARBA" id="ARBA00023136"/>
    </source>
</evidence>
<name>A0AA88DEG2_FICCA</name>
<feature type="transmembrane region" description="Helical" evidence="5">
    <location>
        <begin position="453"/>
        <end position="475"/>
    </location>
</feature>